<comment type="subcellular location">
    <subcellularLocation>
        <location evidence="2">Cytoplasm</location>
    </subcellularLocation>
    <text evidence="2">Associated with two foci at the outer edges of the nucleoid region in young cells, and at four foci within both cell halves in older cells.</text>
</comment>
<keyword evidence="2" id="KW-0131">Cell cycle</keyword>
<gene>
    <name evidence="2" type="primary">scpA</name>
    <name evidence="3" type="ORF">Thimo_0974</name>
</gene>
<evidence type="ECO:0000313" key="3">
    <source>
        <dbReference type="EMBL" id="AGA89800.1"/>
    </source>
</evidence>
<dbReference type="eggNOG" id="COG1354">
    <property type="taxonomic scope" value="Bacteria"/>
</dbReference>
<evidence type="ECO:0000256" key="2">
    <source>
        <dbReference type="HAMAP-Rule" id="MF_01805"/>
    </source>
</evidence>
<dbReference type="Proteomes" id="UP000010816">
    <property type="component" value="Chromosome"/>
</dbReference>
<protein>
    <recommendedName>
        <fullName evidence="1 2">Segregation and condensation protein A</fullName>
    </recommendedName>
</protein>
<dbReference type="HOGENOM" id="CLU_038686_0_1_6"/>
<comment type="subunit">
    <text evidence="2">Component of a cohesin-like complex composed of ScpA, ScpB and the Smc homodimer, in which ScpA and ScpB bind to the head domain of Smc. The presence of the three proteins is required for the association of the complex with DNA.</text>
</comment>
<comment type="function">
    <text evidence="2">Participates in chromosomal partition during cell division. May act via the formation of a condensin-like complex containing Smc and ScpB that pull DNA away from mid-cell into both cell halves.</text>
</comment>
<accession>L0GWQ5</accession>
<dbReference type="AlphaFoldDB" id="L0GWQ5"/>
<dbReference type="HAMAP" id="MF_01805">
    <property type="entry name" value="ScpA"/>
    <property type="match status" value="1"/>
</dbReference>
<evidence type="ECO:0000313" key="4">
    <source>
        <dbReference type="Proteomes" id="UP000010816"/>
    </source>
</evidence>
<comment type="similarity">
    <text evidence="2">Belongs to the ScpA family.</text>
</comment>
<keyword evidence="4" id="KW-1185">Reference proteome</keyword>
<keyword evidence="2" id="KW-0963">Cytoplasm</keyword>
<dbReference type="InterPro" id="IPR003768">
    <property type="entry name" value="ScpA"/>
</dbReference>
<dbReference type="PANTHER" id="PTHR33969">
    <property type="entry name" value="SEGREGATION AND CONDENSATION PROTEIN A"/>
    <property type="match status" value="1"/>
</dbReference>
<name>L0GWQ5_9GAMM</name>
<dbReference type="GO" id="GO:0006260">
    <property type="term" value="P:DNA replication"/>
    <property type="evidence" value="ECO:0007669"/>
    <property type="project" value="UniProtKB-UniRule"/>
</dbReference>
<dbReference type="PATRIC" id="fig|765912.4.peg.947"/>
<dbReference type="PANTHER" id="PTHR33969:SF2">
    <property type="entry name" value="SEGREGATION AND CONDENSATION PROTEIN A"/>
    <property type="match status" value="1"/>
</dbReference>
<dbReference type="STRING" id="765912.Thimo_0974"/>
<dbReference type="Gene3D" id="6.10.250.2410">
    <property type="match status" value="1"/>
</dbReference>
<dbReference type="GO" id="GO:0005737">
    <property type="term" value="C:cytoplasm"/>
    <property type="evidence" value="ECO:0007669"/>
    <property type="project" value="UniProtKB-SubCell"/>
</dbReference>
<dbReference type="EMBL" id="CP003051">
    <property type="protein sequence ID" value="AGA89800.1"/>
    <property type="molecule type" value="Genomic_DNA"/>
</dbReference>
<keyword evidence="2" id="KW-0132">Cell division</keyword>
<dbReference type="KEGG" id="tmb:Thimo_0974"/>
<proteinExistence type="inferred from homology"/>
<keyword evidence="2" id="KW-0159">Chromosome partition</keyword>
<dbReference type="Pfam" id="PF02616">
    <property type="entry name" value="SMC_ScpA"/>
    <property type="match status" value="1"/>
</dbReference>
<reference evidence="3 4" key="1">
    <citation type="submission" date="2011-09" db="EMBL/GenBank/DDBJ databases">
        <title>Complete sequence of chromosome of Thioflavicoccus mobilis 8321.</title>
        <authorList>
            <consortium name="US DOE Joint Genome Institute"/>
            <person name="Lucas S."/>
            <person name="Han J."/>
            <person name="Lapidus A."/>
            <person name="Cheng J.-F."/>
            <person name="Goodwin L."/>
            <person name="Pitluck S."/>
            <person name="Peters L."/>
            <person name="Ovchinnikova G."/>
            <person name="Lu M."/>
            <person name="Detter J.C."/>
            <person name="Han C."/>
            <person name="Tapia R."/>
            <person name="Land M."/>
            <person name="Hauser L."/>
            <person name="Kyrpides N."/>
            <person name="Ivanova N."/>
            <person name="Pagani I."/>
            <person name="Vogl K."/>
            <person name="Liu Z."/>
            <person name="Imhoff J."/>
            <person name="Thiel V."/>
            <person name="Frigaard N.-U."/>
            <person name="Bryant D."/>
            <person name="Woyke T."/>
        </authorList>
    </citation>
    <scope>NUCLEOTIDE SEQUENCE [LARGE SCALE GENOMIC DNA]</scope>
    <source>
        <strain evidence="3 4">8321</strain>
    </source>
</reference>
<sequence length="269" mass="30115">MTSGCPDLAEAPFALVQGAPLYKLPEDLYIPPDALEVFLETFEGPLDLLLYLIKRQNLDILDIPIASITDQYMEYVELMKQVRLELAAEYLVMAAMLAEIKSRLLLPRPTGGGDEDEDPRAELIRRLQEYERFKQAAQDLDALPRLERDVFATQIQIPSGYIRRLPPDVDLGELLSAMQGVLARAEHFTSHHVARETLSVRERMSHLLERLGDGAFVPFVSLLEVGEGRAGIVVTFIAVLELLKSASLELVQAEPFAPIHVRRRACEAA</sequence>
<dbReference type="GO" id="GO:0007059">
    <property type="term" value="P:chromosome segregation"/>
    <property type="evidence" value="ECO:0007669"/>
    <property type="project" value="UniProtKB-UniRule"/>
</dbReference>
<dbReference type="GO" id="GO:0051301">
    <property type="term" value="P:cell division"/>
    <property type="evidence" value="ECO:0007669"/>
    <property type="project" value="UniProtKB-KW"/>
</dbReference>
<evidence type="ECO:0000256" key="1">
    <source>
        <dbReference type="ARBA" id="ARBA00044777"/>
    </source>
</evidence>
<dbReference type="RefSeq" id="WP_015279945.1">
    <property type="nucleotide sequence ID" value="NC_019940.1"/>
</dbReference>
<organism evidence="3 4">
    <name type="scientific">Thioflavicoccus mobilis 8321</name>
    <dbReference type="NCBI Taxonomy" id="765912"/>
    <lineage>
        <taxon>Bacteria</taxon>
        <taxon>Pseudomonadati</taxon>
        <taxon>Pseudomonadota</taxon>
        <taxon>Gammaproteobacteria</taxon>
        <taxon>Chromatiales</taxon>
        <taxon>Chromatiaceae</taxon>
        <taxon>Thioflavicoccus</taxon>
    </lineage>
</organism>